<feature type="domain" description="Chitin-binding type-3" evidence="4">
    <location>
        <begin position="51"/>
        <end position="94"/>
    </location>
</feature>
<reference evidence="5" key="1">
    <citation type="submission" date="2022-10" db="EMBL/GenBank/DDBJ databases">
        <title>Chitiniphilus purpureus sp. nov., a novel chitin-degrading bacterium isolated from crawfish pond sediment.</title>
        <authorList>
            <person name="Li K."/>
        </authorList>
    </citation>
    <scope>NUCLEOTIDE SEQUENCE</scope>
    <source>
        <strain evidence="5">CD1</strain>
    </source>
</reference>
<dbReference type="InterPro" id="IPR016187">
    <property type="entry name" value="CTDL_fold"/>
</dbReference>
<evidence type="ECO:0000313" key="6">
    <source>
        <dbReference type="Proteomes" id="UP001061302"/>
    </source>
</evidence>
<evidence type="ECO:0000313" key="5">
    <source>
        <dbReference type="EMBL" id="UXY15453.1"/>
    </source>
</evidence>
<accession>A0ABY6DML8</accession>
<dbReference type="InterPro" id="IPR003610">
    <property type="entry name" value="CBM5/12"/>
</dbReference>
<dbReference type="Pfam" id="PF02839">
    <property type="entry name" value="CBM_5_12"/>
    <property type="match status" value="2"/>
</dbReference>
<evidence type="ECO:0000256" key="3">
    <source>
        <dbReference type="SAM" id="Phobius"/>
    </source>
</evidence>
<dbReference type="CDD" id="cd12215">
    <property type="entry name" value="ChiC_BD"/>
    <property type="match status" value="2"/>
</dbReference>
<evidence type="ECO:0000256" key="2">
    <source>
        <dbReference type="SAM" id="MobiDB-lite"/>
    </source>
</evidence>
<dbReference type="RefSeq" id="WP_263124862.1">
    <property type="nucleotide sequence ID" value="NZ_CP106753.1"/>
</dbReference>
<organism evidence="5 6">
    <name type="scientific">Chitiniphilus purpureus</name>
    <dbReference type="NCBI Taxonomy" id="2981137"/>
    <lineage>
        <taxon>Bacteria</taxon>
        <taxon>Pseudomonadati</taxon>
        <taxon>Pseudomonadota</taxon>
        <taxon>Betaproteobacteria</taxon>
        <taxon>Neisseriales</taxon>
        <taxon>Chitinibacteraceae</taxon>
        <taxon>Chitiniphilus</taxon>
    </lineage>
</organism>
<keyword evidence="3" id="KW-0472">Membrane</keyword>
<feature type="compositionally biased region" description="Polar residues" evidence="2">
    <location>
        <begin position="1"/>
        <end position="18"/>
    </location>
</feature>
<dbReference type="InterPro" id="IPR042095">
    <property type="entry name" value="SUMF_sf"/>
</dbReference>
<feature type="transmembrane region" description="Helical" evidence="3">
    <location>
        <begin position="36"/>
        <end position="54"/>
    </location>
</feature>
<dbReference type="EMBL" id="CP106753">
    <property type="protein sequence ID" value="UXY15453.1"/>
    <property type="molecule type" value="Genomic_DNA"/>
</dbReference>
<dbReference type="InterPro" id="IPR005532">
    <property type="entry name" value="SUMF_dom"/>
</dbReference>
<dbReference type="InterPro" id="IPR051043">
    <property type="entry name" value="Sulfatase_Mod_Factor_Kinase"/>
</dbReference>
<dbReference type="SUPFAM" id="SSF56436">
    <property type="entry name" value="C-type lectin-like"/>
    <property type="match status" value="1"/>
</dbReference>
<name>A0ABY6DML8_9NEIS</name>
<dbReference type="Proteomes" id="UP001061302">
    <property type="component" value="Chromosome"/>
</dbReference>
<feature type="region of interest" description="Disordered" evidence="2">
    <location>
        <begin position="1"/>
        <end position="27"/>
    </location>
</feature>
<gene>
    <name evidence="5" type="ORF">N8I74_00105</name>
</gene>
<sequence>MQYNNRSRGVTVDDSGQTMAGRGTAGQGRPNRLMQLLLTALLATGMHGALAAAWQASAAYAQGDIVAHQGQEWQAKWWTRGEAPGPQAQAWQPAPSEDAPAWQAGTAYQAGQVVLHEGKLYQAQWWTRGNVPAPQGPWKSLGTGVKAKQFVRVPGGTFIMGATVAGNVNYPNEYPVHPVTLSPFYLSSTEVTYRQFDRYTRATGQPLLSSLDAGGMDFGRGENPAVNVSWFAAIKYINWLNQQKGWPRAYDETTGDLLDAAGQPTTDVAKVIGYRLPTEAEWEYAARDRGQDIINAWGNGAPLINGKPAANIADISLKTFFEGELGIPLPPWMVIWEVTDGYPRLAPVGSFIPNSLGVYDLSGNAWEWTTDKERVYTTAAQTNPVGVSDAPGRVMRGASWDNGQEMHITDRYAGNPAESTGATGFRLARSVVAGQEDRGD</sequence>
<dbReference type="SUPFAM" id="SSF51055">
    <property type="entry name" value="Carbohydrate binding domain"/>
    <property type="match status" value="2"/>
</dbReference>
<dbReference type="InterPro" id="IPR036573">
    <property type="entry name" value="CBM_sf_5/12"/>
</dbReference>
<proteinExistence type="predicted"/>
<dbReference type="Gene3D" id="3.90.1580.10">
    <property type="entry name" value="paralog of FGE (formylglycine-generating enzyme)"/>
    <property type="match status" value="1"/>
</dbReference>
<dbReference type="PANTHER" id="PTHR23150">
    <property type="entry name" value="SULFATASE MODIFYING FACTOR 1, 2"/>
    <property type="match status" value="1"/>
</dbReference>
<evidence type="ECO:0000256" key="1">
    <source>
        <dbReference type="ARBA" id="ARBA00022801"/>
    </source>
</evidence>
<protein>
    <submittedName>
        <fullName evidence="5">SUMF1/EgtB/PvdO family nonheme iron enzyme</fullName>
    </submittedName>
</protein>
<dbReference type="PANTHER" id="PTHR23150:SF19">
    <property type="entry name" value="FORMYLGLYCINE-GENERATING ENZYME"/>
    <property type="match status" value="1"/>
</dbReference>
<dbReference type="Gene3D" id="2.10.10.20">
    <property type="entry name" value="Carbohydrate-binding module superfamily 5/12"/>
    <property type="match status" value="2"/>
</dbReference>
<keyword evidence="1" id="KW-0378">Hydrolase</keyword>
<keyword evidence="6" id="KW-1185">Reference proteome</keyword>
<evidence type="ECO:0000259" key="4">
    <source>
        <dbReference type="SMART" id="SM00495"/>
    </source>
</evidence>
<dbReference type="Pfam" id="PF03781">
    <property type="entry name" value="FGE-sulfatase"/>
    <property type="match status" value="1"/>
</dbReference>
<dbReference type="SMART" id="SM00495">
    <property type="entry name" value="ChtBD3"/>
    <property type="match status" value="2"/>
</dbReference>
<feature type="domain" description="Chitin-binding type-3" evidence="4">
    <location>
        <begin position="99"/>
        <end position="141"/>
    </location>
</feature>
<keyword evidence="3" id="KW-1133">Transmembrane helix</keyword>
<keyword evidence="3" id="KW-0812">Transmembrane</keyword>